<accession>A0A150P0F3</accession>
<protein>
    <recommendedName>
        <fullName evidence="6">MarR family transcriptional regulator</fullName>
    </recommendedName>
</protein>
<dbReference type="SUPFAM" id="SSF46785">
    <property type="entry name" value="Winged helix' DNA-binding domain"/>
    <property type="match status" value="1"/>
</dbReference>
<dbReference type="InterPro" id="IPR025246">
    <property type="entry name" value="IS30-like_HTH"/>
</dbReference>
<dbReference type="Pfam" id="PF12802">
    <property type="entry name" value="MarR_2"/>
    <property type="match status" value="1"/>
</dbReference>
<dbReference type="PANTHER" id="PTHR10948:SF23">
    <property type="entry name" value="TRANSPOSASE INSI FOR INSERTION SEQUENCE ELEMENT IS30A-RELATED"/>
    <property type="match status" value="1"/>
</dbReference>
<comment type="caution">
    <text evidence="4">The sequence shown here is derived from an EMBL/GenBank/DDBJ whole genome shotgun (WGS) entry which is preliminary data.</text>
</comment>
<dbReference type="GO" id="GO:0004803">
    <property type="term" value="F:transposase activity"/>
    <property type="evidence" value="ECO:0007669"/>
    <property type="project" value="TreeGrafter"/>
</dbReference>
<dbReference type="GO" id="GO:0032196">
    <property type="term" value="P:transposition"/>
    <property type="evidence" value="ECO:0007669"/>
    <property type="project" value="TreeGrafter"/>
</dbReference>
<feature type="domain" description="Transposase IS30-like HTH" evidence="3">
    <location>
        <begin position="5"/>
        <end position="45"/>
    </location>
</feature>
<name>A0A150P0F3_SORCE</name>
<dbReference type="GO" id="GO:0005829">
    <property type="term" value="C:cytosol"/>
    <property type="evidence" value="ECO:0007669"/>
    <property type="project" value="TreeGrafter"/>
</dbReference>
<feature type="region of interest" description="Disordered" evidence="1">
    <location>
        <begin position="37"/>
        <end position="83"/>
    </location>
</feature>
<evidence type="ECO:0000259" key="2">
    <source>
        <dbReference type="Pfam" id="PF12802"/>
    </source>
</evidence>
<dbReference type="InterPro" id="IPR036388">
    <property type="entry name" value="WH-like_DNA-bd_sf"/>
</dbReference>
<feature type="domain" description="HTH marR-type" evidence="2">
    <location>
        <begin position="104"/>
        <end position="160"/>
    </location>
</feature>
<evidence type="ECO:0000313" key="4">
    <source>
        <dbReference type="EMBL" id="KYF48293.1"/>
    </source>
</evidence>
<evidence type="ECO:0000259" key="3">
    <source>
        <dbReference type="Pfam" id="PF13936"/>
    </source>
</evidence>
<evidence type="ECO:0000256" key="1">
    <source>
        <dbReference type="SAM" id="MobiDB-lite"/>
    </source>
</evidence>
<dbReference type="Pfam" id="PF13936">
    <property type="entry name" value="HTH_38"/>
    <property type="match status" value="1"/>
</dbReference>
<dbReference type="InterPro" id="IPR000835">
    <property type="entry name" value="HTH_MarR-typ"/>
</dbReference>
<dbReference type="InterPro" id="IPR036390">
    <property type="entry name" value="WH_DNA-bd_sf"/>
</dbReference>
<proteinExistence type="predicted"/>
<gene>
    <name evidence="4" type="ORF">BE08_28255</name>
</gene>
<reference evidence="4 5" key="1">
    <citation type="submission" date="2014-02" db="EMBL/GenBank/DDBJ databases">
        <title>The small core and large imbalanced accessory genome model reveals a collaborative survival strategy of Sorangium cellulosum strains in nature.</title>
        <authorList>
            <person name="Han K."/>
            <person name="Peng R."/>
            <person name="Blom J."/>
            <person name="Li Y.-Z."/>
        </authorList>
    </citation>
    <scope>NUCLEOTIDE SEQUENCE [LARGE SCALE GENOMIC DNA]</scope>
    <source>
        <strain evidence="4 5">So0157-25</strain>
    </source>
</reference>
<evidence type="ECO:0000313" key="5">
    <source>
        <dbReference type="Proteomes" id="UP000075420"/>
    </source>
</evidence>
<organism evidence="4 5">
    <name type="scientific">Sorangium cellulosum</name>
    <name type="common">Polyangium cellulosum</name>
    <dbReference type="NCBI Taxonomy" id="56"/>
    <lineage>
        <taxon>Bacteria</taxon>
        <taxon>Pseudomonadati</taxon>
        <taxon>Myxococcota</taxon>
        <taxon>Polyangia</taxon>
        <taxon>Polyangiales</taxon>
        <taxon>Polyangiaceae</taxon>
        <taxon>Sorangium</taxon>
    </lineage>
</organism>
<dbReference type="Gene3D" id="1.10.10.10">
    <property type="entry name" value="Winged helix-like DNA-binding domain superfamily/Winged helix DNA-binding domain"/>
    <property type="match status" value="2"/>
</dbReference>
<dbReference type="InterPro" id="IPR051917">
    <property type="entry name" value="Transposase-Integrase"/>
</dbReference>
<sequence length="320" mass="34602">MPGGRLSDQDRRHIASALAEGLKYAEIARRLGRPTSTISREVARNGGPGGYRADHAHQATGWRARRRRQDRPPELPVAAGADGRDPEAVRGFVEQFAAMMVQGGLPRMAARVLVSLYTTDAGALTAAELVERLRVSPASVSKAIGYLEGLQVVRRERGPRRGERYVIDEDVWERSWRTSARTNAMWADTSRQGAEILGATTPAGARLGHMGRFFARLSDDMAGGPIEAALGDALTVLAALVHASAPLTVQQLADALGWPPDRVARALQDAERHPNVTDPVALRRTAPGAYAIIARLDRLTATQREALGQPRWRPPDADGG</sequence>
<dbReference type="Proteomes" id="UP000075420">
    <property type="component" value="Unassembled WGS sequence"/>
</dbReference>
<dbReference type="EMBL" id="JELY01003517">
    <property type="protein sequence ID" value="KYF48293.1"/>
    <property type="molecule type" value="Genomic_DNA"/>
</dbReference>
<evidence type="ECO:0008006" key="6">
    <source>
        <dbReference type="Google" id="ProtNLM"/>
    </source>
</evidence>
<dbReference type="GO" id="GO:0003700">
    <property type="term" value="F:DNA-binding transcription factor activity"/>
    <property type="evidence" value="ECO:0007669"/>
    <property type="project" value="InterPro"/>
</dbReference>
<dbReference type="PANTHER" id="PTHR10948">
    <property type="entry name" value="TRANSPOSASE"/>
    <property type="match status" value="1"/>
</dbReference>
<dbReference type="AlphaFoldDB" id="A0A150P0F3"/>